<dbReference type="InterPro" id="IPR003709">
    <property type="entry name" value="VanY-like_core_dom"/>
</dbReference>
<feature type="compositionally biased region" description="Basic residues" evidence="1">
    <location>
        <begin position="63"/>
        <end position="76"/>
    </location>
</feature>
<dbReference type="PANTHER" id="PTHR34385">
    <property type="entry name" value="D-ALANYL-D-ALANINE CARBOXYPEPTIDASE"/>
    <property type="match status" value="1"/>
</dbReference>
<proteinExistence type="predicted"/>
<feature type="region of interest" description="Disordered" evidence="1">
    <location>
        <begin position="121"/>
        <end position="177"/>
    </location>
</feature>
<sequence length="320" mass="33418">MTRSGPARAADRSPVPSAPGAYGDRFPTQPIAVGHHRRGLVLDEHGGRAPGVTSRHTSSAYRRPPHRRPPPARQHHAPATDRVSYREPARTAAGPARSTVLVVAVVVAAAVTGALGLRSWATSSPSAAPVPPGGSVPAPGPAPQTPRADDVPRRPPPPGTDDRDGAGRGALGEADGVVPDGVTVFDDVAAVAKLDPALLDALRRAATQAADDGVAFSVNSGWRSPRYQDQLLREAIAEHGSEEAAARWVATADTSPHVSGDAVDIGPAAATAWLSENGADHGLCQTYRNEPWHYELRPDAVDDGCPPPYADPTHDPRMQE</sequence>
<evidence type="ECO:0000259" key="3">
    <source>
        <dbReference type="Pfam" id="PF02557"/>
    </source>
</evidence>
<dbReference type="SUPFAM" id="SSF55166">
    <property type="entry name" value="Hedgehog/DD-peptidase"/>
    <property type="match status" value="1"/>
</dbReference>
<accession>A0ABT0ZS30</accession>
<feature type="compositionally biased region" description="Pro residues" evidence="1">
    <location>
        <begin position="128"/>
        <end position="144"/>
    </location>
</feature>
<evidence type="ECO:0000313" key="5">
    <source>
        <dbReference type="Proteomes" id="UP001165283"/>
    </source>
</evidence>
<feature type="domain" description="D-alanyl-D-alanine carboxypeptidase-like core" evidence="3">
    <location>
        <begin position="193"/>
        <end position="287"/>
    </location>
</feature>
<keyword evidence="5" id="KW-1185">Reference proteome</keyword>
<name>A0ABT0ZS30_9PSEU</name>
<dbReference type="InterPro" id="IPR009045">
    <property type="entry name" value="Zn_M74/Hedgehog-like"/>
</dbReference>
<keyword evidence="2" id="KW-1133">Transmembrane helix</keyword>
<gene>
    <name evidence="4" type="ORF">KDL28_00485</name>
</gene>
<dbReference type="PANTHER" id="PTHR34385:SF1">
    <property type="entry name" value="PEPTIDOGLYCAN L-ALANYL-D-GLUTAMATE ENDOPEPTIDASE CWLK"/>
    <property type="match status" value="1"/>
</dbReference>
<organism evidence="4 5">
    <name type="scientific">Pseudonocardia humida</name>
    <dbReference type="NCBI Taxonomy" id="2800819"/>
    <lineage>
        <taxon>Bacteria</taxon>
        <taxon>Bacillati</taxon>
        <taxon>Actinomycetota</taxon>
        <taxon>Actinomycetes</taxon>
        <taxon>Pseudonocardiales</taxon>
        <taxon>Pseudonocardiaceae</taxon>
        <taxon>Pseudonocardia</taxon>
    </lineage>
</organism>
<keyword evidence="2" id="KW-0812">Transmembrane</keyword>
<dbReference type="EMBL" id="JAGSOV010000003">
    <property type="protein sequence ID" value="MCO1653522.1"/>
    <property type="molecule type" value="Genomic_DNA"/>
</dbReference>
<protein>
    <submittedName>
        <fullName evidence="4">M15 family metallopeptidase</fullName>
    </submittedName>
</protein>
<dbReference type="InterPro" id="IPR052179">
    <property type="entry name" value="DD-CPase-like"/>
</dbReference>
<keyword evidence="2" id="KW-0472">Membrane</keyword>
<comment type="caution">
    <text evidence="4">The sequence shown here is derived from an EMBL/GenBank/DDBJ whole genome shotgun (WGS) entry which is preliminary data.</text>
</comment>
<dbReference type="Proteomes" id="UP001165283">
    <property type="component" value="Unassembled WGS sequence"/>
</dbReference>
<dbReference type="CDD" id="cd14846">
    <property type="entry name" value="Peptidase_M15_like"/>
    <property type="match status" value="1"/>
</dbReference>
<feature type="region of interest" description="Disordered" evidence="1">
    <location>
        <begin position="1"/>
        <end position="97"/>
    </location>
</feature>
<evidence type="ECO:0000256" key="2">
    <source>
        <dbReference type="SAM" id="Phobius"/>
    </source>
</evidence>
<evidence type="ECO:0000256" key="1">
    <source>
        <dbReference type="SAM" id="MobiDB-lite"/>
    </source>
</evidence>
<evidence type="ECO:0000313" key="4">
    <source>
        <dbReference type="EMBL" id="MCO1653522.1"/>
    </source>
</evidence>
<dbReference type="Gene3D" id="3.30.1380.10">
    <property type="match status" value="1"/>
</dbReference>
<reference evidence="4" key="1">
    <citation type="submission" date="2021-04" db="EMBL/GenBank/DDBJ databases">
        <title>Pseudonocardia sp. nov., isolated from sandy soil of mangrove forest.</title>
        <authorList>
            <person name="Zan Z."/>
            <person name="Huang R."/>
            <person name="Liu W."/>
        </authorList>
    </citation>
    <scope>NUCLEOTIDE SEQUENCE</scope>
    <source>
        <strain evidence="4">S2-4</strain>
    </source>
</reference>
<dbReference type="Pfam" id="PF02557">
    <property type="entry name" value="VanY"/>
    <property type="match status" value="1"/>
</dbReference>
<feature type="region of interest" description="Disordered" evidence="1">
    <location>
        <begin position="299"/>
        <end position="320"/>
    </location>
</feature>
<feature type="transmembrane region" description="Helical" evidence="2">
    <location>
        <begin position="100"/>
        <end position="121"/>
    </location>
</feature>